<keyword evidence="2" id="KW-1133">Transmembrane helix</keyword>
<feature type="compositionally biased region" description="Basic and acidic residues" evidence="1">
    <location>
        <begin position="1018"/>
        <end position="1041"/>
    </location>
</feature>
<name>A0ABQ9IHB0_9NEOP</name>
<keyword evidence="2" id="KW-0812">Transmembrane</keyword>
<dbReference type="Proteomes" id="UP001159363">
    <property type="component" value="Chromosome 1"/>
</dbReference>
<evidence type="ECO:0000256" key="2">
    <source>
        <dbReference type="SAM" id="Phobius"/>
    </source>
</evidence>
<comment type="caution">
    <text evidence="3">The sequence shown here is derived from an EMBL/GenBank/DDBJ whole genome shotgun (WGS) entry which is preliminary data.</text>
</comment>
<evidence type="ECO:0000313" key="4">
    <source>
        <dbReference type="Proteomes" id="UP001159363"/>
    </source>
</evidence>
<feature type="region of interest" description="Disordered" evidence="1">
    <location>
        <begin position="1002"/>
        <end position="1064"/>
    </location>
</feature>
<reference evidence="3 4" key="1">
    <citation type="submission" date="2023-02" db="EMBL/GenBank/DDBJ databases">
        <title>LHISI_Scaffold_Assembly.</title>
        <authorList>
            <person name="Stuart O.P."/>
            <person name="Cleave R."/>
            <person name="Magrath M.J.L."/>
            <person name="Mikheyev A.S."/>
        </authorList>
    </citation>
    <scope>NUCLEOTIDE SEQUENCE [LARGE SCALE GENOMIC DNA]</scope>
    <source>
        <strain evidence="3">Daus_M_001</strain>
        <tissue evidence="3">Leg muscle</tissue>
    </source>
</reference>
<evidence type="ECO:0000313" key="3">
    <source>
        <dbReference type="EMBL" id="KAJ8896037.1"/>
    </source>
</evidence>
<protein>
    <submittedName>
        <fullName evidence="3">Uncharacterized protein</fullName>
    </submittedName>
</protein>
<accession>A0ABQ9IHB0</accession>
<proteinExistence type="predicted"/>
<gene>
    <name evidence="3" type="ORF">PR048_001378</name>
</gene>
<feature type="region of interest" description="Disordered" evidence="1">
    <location>
        <begin position="68"/>
        <end position="89"/>
    </location>
</feature>
<sequence length="1064" mass="117661">MRCWEPKRVKLCGNGASPEWKIPDETHRQRPSRRRRIIIPGRALSPAFTFIAYLELFPRLTALQSERLARSPPAKANRDQSPAGSPDFRKWESCLTMPLVSGFSRGSPVSPAPSFRRRSIFTLITLIDSQDLTLKSRELNPVCLAASAERCYFHLSFITAAVDQCRAVGCVRQEVADCSKSSCNGRGRRTDNWRLLAARCGREYMRGWGKGDVAPGTRGMLESRLAEDLSPAFVRVTSGLCDLSTRETEQGAEKGTSLLKTRHIVTSLAFITFHYSEPQANTAGVKRRETCREITCDRNSHARSLRAQDSESARSLFEDLPFLACLCSHRLQERIYSAVDKCMLTRCSIFFGRMISGSGCDGRLPTTKRYATAGQVKQAKMAAAHIDPPRLKRVSLILVRKGPRSYGGRECFRRIGWSDGGGGGGEGVVDSGDGKEWWHYSDWGVDPVDKLNRYVKGLVLSPLMEIPPVLDYQFWVVEERPEVCLLQSKLRRADIMESAVFCWGRGGEKINSKAFGHEPGWIPGGVAPIFLHLGILPDDAAGRRVCSGSPVYPSRPCIPALLHTHLASPSSALKISMLRTAQISPLPDLIKGRANGYTLYNCEPGSIPSGVVAPQIFTCESWLTVPLVGGFFFGSLPFPPPMHSGATPYSLRFTHEHILKRVCHSVLPPFSSVPRAFVRMIHILASELVSKPYISGTRRAVGPHVDTALWFRNTSAITLQLSVKKRTFPVARFVRLTQANLTPKVQPTAIKRTEAAVVERLDCSPPTKANHLQSPAGSLPDFRKWKSCATMRLVGGFSRGNNLTRHTWGDFPMVLFKKCDETWPQMNPRCSLVVSTGDRKSRLLCCCLSTVLDSVSGRSRAPCLPACSQGDLRGGRTCRHGQPRLTDGPRCRSIRATQTAECAPGPLLAPPSLAARDKAPSRAEKQGARLISAPRPTPATGRSVVFLAPALPSHGKDEHIETKWRSEFFHNGVVVAPYLFSFSPSKRVIGPLRCCSVQQHYRSLTRDQKRDPKHNKSWRSEVSMEQHRNEGAGEKGDHRENPLTSGIPRHDSHMRKSGSGSAGD</sequence>
<evidence type="ECO:0000256" key="1">
    <source>
        <dbReference type="SAM" id="MobiDB-lite"/>
    </source>
</evidence>
<organism evidence="3 4">
    <name type="scientific">Dryococelus australis</name>
    <dbReference type="NCBI Taxonomy" id="614101"/>
    <lineage>
        <taxon>Eukaryota</taxon>
        <taxon>Metazoa</taxon>
        <taxon>Ecdysozoa</taxon>
        <taxon>Arthropoda</taxon>
        <taxon>Hexapoda</taxon>
        <taxon>Insecta</taxon>
        <taxon>Pterygota</taxon>
        <taxon>Neoptera</taxon>
        <taxon>Polyneoptera</taxon>
        <taxon>Phasmatodea</taxon>
        <taxon>Verophasmatodea</taxon>
        <taxon>Anareolatae</taxon>
        <taxon>Phasmatidae</taxon>
        <taxon>Eurycanthinae</taxon>
        <taxon>Dryococelus</taxon>
    </lineage>
</organism>
<dbReference type="EMBL" id="JARBHB010000001">
    <property type="protein sequence ID" value="KAJ8896037.1"/>
    <property type="molecule type" value="Genomic_DNA"/>
</dbReference>
<keyword evidence="4" id="KW-1185">Reference proteome</keyword>
<keyword evidence="2" id="KW-0472">Membrane</keyword>
<feature type="region of interest" description="Disordered" evidence="1">
    <location>
        <begin position="15"/>
        <end position="34"/>
    </location>
</feature>
<feature type="transmembrane region" description="Helical" evidence="2">
    <location>
        <begin position="37"/>
        <end position="57"/>
    </location>
</feature>